<evidence type="ECO:0000313" key="6">
    <source>
        <dbReference type="EMBL" id="SFG36954.1"/>
    </source>
</evidence>
<gene>
    <name evidence="6" type="ORF">SAMN04488025_1299</name>
</gene>
<evidence type="ECO:0000259" key="4">
    <source>
        <dbReference type="Pfam" id="PF01551"/>
    </source>
</evidence>
<evidence type="ECO:0000256" key="2">
    <source>
        <dbReference type="SAM" id="Coils"/>
    </source>
</evidence>
<dbReference type="Gene3D" id="2.70.70.10">
    <property type="entry name" value="Glucose Permease (Domain IIA)"/>
    <property type="match status" value="1"/>
</dbReference>
<feature type="domain" description="Peptidoglycan hydrolase PcsB coiled-coil" evidence="5">
    <location>
        <begin position="95"/>
        <end position="166"/>
    </location>
</feature>
<evidence type="ECO:0000313" key="7">
    <source>
        <dbReference type="Proteomes" id="UP000198661"/>
    </source>
</evidence>
<keyword evidence="1 3" id="KW-0732">Signal</keyword>
<feature type="signal peptide" evidence="3">
    <location>
        <begin position="1"/>
        <end position="24"/>
    </location>
</feature>
<dbReference type="Pfam" id="PF01551">
    <property type="entry name" value="Peptidase_M23"/>
    <property type="match status" value="1"/>
</dbReference>
<dbReference type="Pfam" id="PF24568">
    <property type="entry name" value="CC_PcsB"/>
    <property type="match status" value="1"/>
</dbReference>
<dbReference type="RefSeq" id="WP_092040189.1">
    <property type="nucleotide sequence ID" value="NZ_FOOK01000029.1"/>
</dbReference>
<keyword evidence="2" id="KW-0175">Coiled coil</keyword>
<evidence type="ECO:0000256" key="3">
    <source>
        <dbReference type="SAM" id="SignalP"/>
    </source>
</evidence>
<dbReference type="PANTHER" id="PTHR21666:SF270">
    <property type="entry name" value="MUREIN HYDROLASE ACTIVATOR ENVC"/>
    <property type="match status" value="1"/>
</dbReference>
<name>A0A1I2R8E1_9BACL</name>
<proteinExistence type="predicted"/>
<reference evidence="6 7" key="1">
    <citation type="submission" date="2016-10" db="EMBL/GenBank/DDBJ databases">
        <authorList>
            <person name="de Groot N.N."/>
        </authorList>
    </citation>
    <scope>NUCLEOTIDE SEQUENCE [LARGE SCALE GENOMIC DNA]</scope>
    <source>
        <strain evidence="6 7">DSM 44945</strain>
    </source>
</reference>
<dbReference type="Proteomes" id="UP000198661">
    <property type="component" value="Unassembled WGS sequence"/>
</dbReference>
<dbReference type="OrthoDB" id="9805799at2"/>
<feature type="domain" description="M23ase beta-sheet core" evidence="4">
    <location>
        <begin position="277"/>
        <end position="372"/>
    </location>
</feature>
<sequence length="377" mass="43810">MRRALHVVLCSLLFLSAALPAAFAETKEADIEEKKEAIKERDRQILQIEREKKLTLEEKQELMKQLNDMKSRLTTLNEQVYRTEQKLKKSERRLRELEKRIEEREVLLKNRLRFLYQRGEMFYLETLLDSDSFGDFLTRLDLVRKLIRADQKLLDAHREDQKRVEAEKASIERDLEERKRLAEEAGRLHKRLVKEYKQYEKQLADLERRQEHLEEINERERQELHRLIARKTKESAEREKGGHSEAKDGKFLWPVKGGILTSEYGYRRNPVTGAYKLHEGIDIGAPLGTPIRAVAEGKVIESRPASGYGYIVVIDHGGLSTLYAHVYPQDVTVRVGQSVKRGQIIAAVGNNGQSTGPHLHLEVIKDGRTVDPKPYFR</sequence>
<feature type="coiled-coil region" evidence="2">
    <location>
        <begin position="21"/>
        <end position="107"/>
    </location>
</feature>
<organism evidence="6 7">
    <name type="scientific">Planifilum fulgidum</name>
    <dbReference type="NCBI Taxonomy" id="201973"/>
    <lineage>
        <taxon>Bacteria</taxon>
        <taxon>Bacillati</taxon>
        <taxon>Bacillota</taxon>
        <taxon>Bacilli</taxon>
        <taxon>Bacillales</taxon>
        <taxon>Thermoactinomycetaceae</taxon>
        <taxon>Planifilum</taxon>
    </lineage>
</organism>
<dbReference type="STRING" id="201973.SAMN04488025_1299"/>
<feature type="chain" id="PRO_5011566604" evidence="3">
    <location>
        <begin position="25"/>
        <end position="377"/>
    </location>
</feature>
<dbReference type="CDD" id="cd12797">
    <property type="entry name" value="M23_peptidase"/>
    <property type="match status" value="1"/>
</dbReference>
<dbReference type="InterPro" id="IPR011055">
    <property type="entry name" value="Dup_hybrid_motif"/>
</dbReference>
<evidence type="ECO:0000259" key="5">
    <source>
        <dbReference type="Pfam" id="PF24568"/>
    </source>
</evidence>
<dbReference type="Gene3D" id="6.10.250.3150">
    <property type="match status" value="1"/>
</dbReference>
<dbReference type="InterPro" id="IPR016047">
    <property type="entry name" value="M23ase_b-sheet_dom"/>
</dbReference>
<dbReference type="SUPFAM" id="SSF51261">
    <property type="entry name" value="Duplicated hybrid motif"/>
    <property type="match status" value="1"/>
</dbReference>
<dbReference type="GO" id="GO:0004222">
    <property type="term" value="F:metalloendopeptidase activity"/>
    <property type="evidence" value="ECO:0007669"/>
    <property type="project" value="TreeGrafter"/>
</dbReference>
<dbReference type="AlphaFoldDB" id="A0A1I2R8E1"/>
<dbReference type="EMBL" id="FOOK01000029">
    <property type="protein sequence ID" value="SFG36954.1"/>
    <property type="molecule type" value="Genomic_DNA"/>
</dbReference>
<feature type="coiled-coil region" evidence="2">
    <location>
        <begin position="154"/>
        <end position="237"/>
    </location>
</feature>
<dbReference type="InterPro" id="IPR057309">
    <property type="entry name" value="PcsB_CC"/>
</dbReference>
<evidence type="ECO:0000256" key="1">
    <source>
        <dbReference type="ARBA" id="ARBA00022729"/>
    </source>
</evidence>
<accession>A0A1I2R8E1</accession>
<protein>
    <submittedName>
        <fullName evidence="6">Septal ring factor EnvC, activator of murein hydrolases AmiA and AmiB</fullName>
    </submittedName>
</protein>
<keyword evidence="7" id="KW-1185">Reference proteome</keyword>
<keyword evidence="6" id="KW-0378">Hydrolase</keyword>
<dbReference type="PANTHER" id="PTHR21666">
    <property type="entry name" value="PEPTIDASE-RELATED"/>
    <property type="match status" value="1"/>
</dbReference>
<dbReference type="InterPro" id="IPR050570">
    <property type="entry name" value="Cell_wall_metabolism_enzyme"/>
</dbReference>